<keyword evidence="2" id="KW-1185">Reference proteome</keyword>
<evidence type="ECO:0000313" key="2">
    <source>
        <dbReference type="Proteomes" id="UP001148629"/>
    </source>
</evidence>
<evidence type="ECO:0000313" key="1">
    <source>
        <dbReference type="EMBL" id="KAJ3541234.1"/>
    </source>
</evidence>
<organism evidence="1 2">
    <name type="scientific">Fusarium decemcellulare</name>
    <dbReference type="NCBI Taxonomy" id="57161"/>
    <lineage>
        <taxon>Eukaryota</taxon>
        <taxon>Fungi</taxon>
        <taxon>Dikarya</taxon>
        <taxon>Ascomycota</taxon>
        <taxon>Pezizomycotina</taxon>
        <taxon>Sordariomycetes</taxon>
        <taxon>Hypocreomycetidae</taxon>
        <taxon>Hypocreales</taxon>
        <taxon>Nectriaceae</taxon>
        <taxon>Fusarium</taxon>
        <taxon>Fusarium decemcellulare species complex</taxon>
    </lineage>
</organism>
<dbReference type="EMBL" id="JANRMS010000363">
    <property type="protein sequence ID" value="KAJ3541234.1"/>
    <property type="molecule type" value="Genomic_DNA"/>
</dbReference>
<protein>
    <submittedName>
        <fullName evidence="1">Uncharacterized protein</fullName>
    </submittedName>
</protein>
<name>A0ACC1SJV2_9HYPO</name>
<reference evidence="1" key="1">
    <citation type="submission" date="2022-08" db="EMBL/GenBank/DDBJ databases">
        <title>Genome Sequence of Fusarium decemcellulare.</title>
        <authorList>
            <person name="Buettner E."/>
        </authorList>
    </citation>
    <scope>NUCLEOTIDE SEQUENCE</scope>
    <source>
        <strain evidence="1">Babe19</strain>
    </source>
</reference>
<gene>
    <name evidence="1" type="ORF">NM208_g4699</name>
</gene>
<comment type="caution">
    <text evidence="1">The sequence shown here is derived from an EMBL/GenBank/DDBJ whole genome shotgun (WGS) entry which is preliminary data.</text>
</comment>
<sequence>MACTDSITALEARLLATEKLAQRAYDRGAVENVFSKYMHLHNVFEDEQIKALWVKRGTPGIHAQYTNVGVYTDYDSVMAYHSGRPAPPGKLILHETTTPLIEVAEDGETAKGFWLMAGVESGLAESSSVGVMPEFLYEPENKNVDGKRVWTHWVWCHYGLDFLKQDGGWKIWHFRCLEVTRAPFSENWITFANKNQIAFDKDLAYFGKNGKAVFMPTPDGPATKASGSSYLNSTGCPPANSIQNVRRRRGVLGDRLPFIMATEVDEKIAPGEMTEHFEKPSNQHDGYVEGNSLLIDKHGNVRHVPVPSKNPNDPLNWKPWQKWAVILTCCWFSVMSLALAGGLGAILSVFFALYGPEGYGPADVAFLLTLPSLCIGLGNFIILPVALAFGRRPVFLLSTIILLAATIGSAAQSSYQGHLGTRVLQGLATGASESLLPLMLTEVTFLHERGSVFGLYWTVQNVLSSTMNLLSSYETDALGWRWYYWVFVILVAVGLVLAILFGFETRFSRPVVNLDGRAILTDDFGVTHIVADDEAQEYLERHGIEAQSGDEPYVPKKSYLQMLHPWSEPHKTPWKMIVLSWLRMAQSMTSPAILFAVLASSITLGCVVNVSLTYDAVLRQYGWKPKDIGLINIGGVVGGLLGAAYCTLIGEPFIMWKAKQNHGIHKPEHRLIILIPPALLGFAMLLVYGFMATAAFEGGGSYWGSVLSWTLFQLTFTSVLIVTTTFASEASPKHPGPALVMVVGTKNIVSFGVAYGLTPMVEKGGYTWTFGVLAGIFGAIFALGIPIYALNPIWRRYITRVEEKRGVTTTD</sequence>
<proteinExistence type="predicted"/>
<dbReference type="Proteomes" id="UP001148629">
    <property type="component" value="Unassembled WGS sequence"/>
</dbReference>
<accession>A0ACC1SJV2</accession>